<dbReference type="PROSITE" id="PS51257">
    <property type="entry name" value="PROKAR_LIPOPROTEIN"/>
    <property type="match status" value="1"/>
</dbReference>
<dbReference type="RefSeq" id="WP_092260317.1">
    <property type="nucleotide sequence ID" value="NZ_CP047199.1"/>
</dbReference>
<comment type="similarity">
    <text evidence="1">Belongs to the bacterial solute-binding protein 8 family.</text>
</comment>
<dbReference type="PANTHER" id="PTHR30535">
    <property type="entry name" value="VITAMIN B12-BINDING PROTEIN"/>
    <property type="match status" value="1"/>
</dbReference>
<proteinExistence type="inferred from homology"/>
<feature type="compositionally biased region" description="Low complexity" evidence="2">
    <location>
        <begin position="29"/>
        <end position="50"/>
    </location>
</feature>
<dbReference type="Gene3D" id="3.40.50.1980">
    <property type="entry name" value="Nitrogenase molybdenum iron protein domain"/>
    <property type="match status" value="2"/>
</dbReference>
<feature type="domain" description="Fe/B12 periplasmic-binding" evidence="3">
    <location>
        <begin position="71"/>
        <end position="352"/>
    </location>
</feature>
<dbReference type="STRING" id="1121357.SAMN05661109_02314"/>
<keyword evidence="5" id="KW-1185">Reference proteome</keyword>
<protein>
    <submittedName>
        <fullName evidence="4">Iron complex transport system substrate-binding protein</fullName>
    </submittedName>
</protein>
<evidence type="ECO:0000256" key="1">
    <source>
        <dbReference type="ARBA" id="ARBA00008814"/>
    </source>
</evidence>
<dbReference type="Pfam" id="PF01497">
    <property type="entry name" value="Peripla_BP_2"/>
    <property type="match status" value="1"/>
</dbReference>
<name>A0A1H9VMS1_9CORY</name>
<sequence>MSLAQKSTLGAIALTTAITLVACGGETADNGASGSGESSASDTTTAAASDFEPVTIDNCGTEFTIEQAPQRATTLEQGATDTLLMLGAADQIAGHSHYKSHPPAGYEDETEQLTLISEDPATSEQLRAADTDFIYSPFELSWDESGAGTREEWAQLGVPTFNNNTECQEYGDNKGKTQFELLERDFTELGQIFGRQDEAQALIKKQNEALEDASDTQAPEGTTFMMLYSAYESDPYVAGGPSILTEMGGLFGMTNVFADVDEEWPTVSWEAVAEANPDVIILGDLPLRGSPGDKWEEKVEILETTPAVQNMDAVKNKKYIVIDGITASASVRTHEGVVEIADALRDGVLDDD</sequence>
<feature type="region of interest" description="Disordered" evidence="2">
    <location>
        <begin position="29"/>
        <end position="53"/>
    </location>
</feature>
<evidence type="ECO:0000313" key="4">
    <source>
        <dbReference type="EMBL" id="SES23090.1"/>
    </source>
</evidence>
<accession>A0A1H9VMS1</accession>
<evidence type="ECO:0000256" key="2">
    <source>
        <dbReference type="SAM" id="MobiDB-lite"/>
    </source>
</evidence>
<evidence type="ECO:0000259" key="3">
    <source>
        <dbReference type="PROSITE" id="PS50983"/>
    </source>
</evidence>
<reference evidence="5" key="1">
    <citation type="submission" date="2016-10" db="EMBL/GenBank/DDBJ databases">
        <authorList>
            <person name="Varghese N."/>
            <person name="Submissions S."/>
        </authorList>
    </citation>
    <scope>NUCLEOTIDE SEQUENCE [LARGE SCALE GENOMIC DNA]</scope>
    <source>
        <strain evidence="5">DSM 20524</strain>
    </source>
</reference>
<dbReference type="Proteomes" id="UP000198929">
    <property type="component" value="Unassembled WGS sequence"/>
</dbReference>
<dbReference type="InterPro" id="IPR002491">
    <property type="entry name" value="ABC_transptr_periplasmic_BD"/>
</dbReference>
<evidence type="ECO:0000313" key="5">
    <source>
        <dbReference type="Proteomes" id="UP000198929"/>
    </source>
</evidence>
<dbReference type="PROSITE" id="PS50983">
    <property type="entry name" value="FE_B12_PBP"/>
    <property type="match status" value="1"/>
</dbReference>
<gene>
    <name evidence="4" type="ORF">SAMN05661109_02314</name>
</gene>
<dbReference type="InterPro" id="IPR050902">
    <property type="entry name" value="ABC_Transporter_SBP"/>
</dbReference>
<organism evidence="4 5">
    <name type="scientific">Corynebacterium cystitidis DSM 20524</name>
    <dbReference type="NCBI Taxonomy" id="1121357"/>
    <lineage>
        <taxon>Bacteria</taxon>
        <taxon>Bacillati</taxon>
        <taxon>Actinomycetota</taxon>
        <taxon>Actinomycetes</taxon>
        <taxon>Mycobacteriales</taxon>
        <taxon>Corynebacteriaceae</taxon>
        <taxon>Corynebacterium</taxon>
    </lineage>
</organism>
<dbReference type="AlphaFoldDB" id="A0A1H9VMS1"/>
<dbReference type="SUPFAM" id="SSF53807">
    <property type="entry name" value="Helical backbone' metal receptor"/>
    <property type="match status" value="1"/>
</dbReference>
<dbReference type="PANTHER" id="PTHR30535:SF7">
    <property type="entry name" value="IRON(III) DICITRATE-BINDING PROTEIN"/>
    <property type="match status" value="1"/>
</dbReference>
<dbReference type="EMBL" id="FOGQ01000013">
    <property type="protein sequence ID" value="SES23090.1"/>
    <property type="molecule type" value="Genomic_DNA"/>
</dbReference>